<organism evidence="1 2">
    <name type="scientific">Pedobacter albus</name>
    <dbReference type="NCBI Taxonomy" id="3113905"/>
    <lineage>
        <taxon>Bacteria</taxon>
        <taxon>Pseudomonadati</taxon>
        <taxon>Bacteroidota</taxon>
        <taxon>Sphingobacteriia</taxon>
        <taxon>Sphingobacteriales</taxon>
        <taxon>Sphingobacteriaceae</taxon>
        <taxon>Pedobacter</taxon>
    </lineage>
</organism>
<name>A0ABU7I4G5_9SPHI</name>
<dbReference type="Proteomes" id="UP001336835">
    <property type="component" value="Unassembled WGS sequence"/>
</dbReference>
<dbReference type="InterPro" id="IPR035986">
    <property type="entry name" value="PKD_dom_sf"/>
</dbReference>
<keyword evidence="2" id="KW-1185">Reference proteome</keyword>
<gene>
    <name evidence="1" type="ORF">VRU48_04490</name>
</gene>
<proteinExistence type="predicted"/>
<reference evidence="1 2" key="1">
    <citation type="submission" date="2024-01" db="EMBL/GenBank/DDBJ databases">
        <title>Pedobacter sp. nov., isolated from fresh soil.</title>
        <authorList>
            <person name="Le N.T.T."/>
        </authorList>
    </citation>
    <scope>NUCLEOTIDE SEQUENCE [LARGE SCALE GENOMIC DNA]</scope>
    <source>
        <strain evidence="1 2">KR3-3</strain>
    </source>
</reference>
<comment type="caution">
    <text evidence="1">The sequence shown here is derived from an EMBL/GenBank/DDBJ whole genome shotgun (WGS) entry which is preliminary data.</text>
</comment>
<dbReference type="EMBL" id="JAZDQT010000001">
    <property type="protein sequence ID" value="MEE1944353.1"/>
    <property type="molecule type" value="Genomic_DNA"/>
</dbReference>
<dbReference type="SUPFAM" id="SSF49299">
    <property type="entry name" value="PKD domain"/>
    <property type="match status" value="1"/>
</dbReference>
<dbReference type="PROSITE" id="PS51257">
    <property type="entry name" value="PROKAR_LIPOPROTEIN"/>
    <property type="match status" value="1"/>
</dbReference>
<accession>A0ABU7I4G5</accession>
<sequence length="378" mass="41712">MRIINYLLLATLFVSVLSSCKKNDVAKPPVPILGSVYPDVSVKLAEKYAFKVTTLNGETFSNEWTLDGKVVGTDYTYSFTPTVAGTYTLVYKATNEGGSFSYTYKITVPVPVVATTPSSSKYISKVFEYLPAPGQFINETNVGSLEQAQKLVGNTNNLLTLGAYGGYVVFGFDHSVNNQTGYDLAIYGNPIGGTTPWAEPGIVMVSQDKNGNGLPDDEWYELAGSEYNDPATIKNYEITYKNPKAYANVTWTDNQGNSGSVDINTFHKHNYYPEFAPNQETLTFKGTLLRSTWGKYGSIFINSAFAWGYTDSWSIGDDYQNNRYNGFDISWAVDKNGKKVELKTIDFVKVYTGQNEKGNTLLGEISTEIKGATDLNIK</sequence>
<evidence type="ECO:0000313" key="2">
    <source>
        <dbReference type="Proteomes" id="UP001336835"/>
    </source>
</evidence>
<evidence type="ECO:0000313" key="1">
    <source>
        <dbReference type="EMBL" id="MEE1944353.1"/>
    </source>
</evidence>
<dbReference type="RefSeq" id="WP_330106727.1">
    <property type="nucleotide sequence ID" value="NZ_JAZDQT010000001.1"/>
</dbReference>
<protein>
    <submittedName>
        <fullName evidence="1">PKD-like domain-containing protein</fullName>
    </submittedName>
</protein>